<name>A0ABV8RFI1_9SPHN</name>
<proteinExistence type="predicted"/>
<evidence type="ECO:0000313" key="3">
    <source>
        <dbReference type="Proteomes" id="UP001595887"/>
    </source>
</evidence>
<feature type="transmembrane region" description="Helical" evidence="1">
    <location>
        <begin position="50"/>
        <end position="76"/>
    </location>
</feature>
<dbReference type="Proteomes" id="UP001595887">
    <property type="component" value="Unassembled WGS sequence"/>
</dbReference>
<evidence type="ECO:0000313" key="2">
    <source>
        <dbReference type="EMBL" id="MFC4292128.1"/>
    </source>
</evidence>
<accession>A0ABV8RFI1</accession>
<evidence type="ECO:0000256" key="1">
    <source>
        <dbReference type="SAM" id="Phobius"/>
    </source>
</evidence>
<keyword evidence="3" id="KW-1185">Reference proteome</keyword>
<dbReference type="RefSeq" id="WP_381422563.1">
    <property type="nucleotide sequence ID" value="NZ_JBHSDH010000013.1"/>
</dbReference>
<comment type="caution">
    <text evidence="2">The sequence shown here is derived from an EMBL/GenBank/DDBJ whole genome shotgun (WGS) entry which is preliminary data.</text>
</comment>
<organism evidence="2 3">
    <name type="scientific">Sphingorhabdus arenilitoris</name>
    <dbReference type="NCBI Taxonomy" id="1490041"/>
    <lineage>
        <taxon>Bacteria</taxon>
        <taxon>Pseudomonadati</taxon>
        <taxon>Pseudomonadota</taxon>
        <taxon>Alphaproteobacteria</taxon>
        <taxon>Sphingomonadales</taxon>
        <taxon>Sphingomonadaceae</taxon>
        <taxon>Sphingorhabdus</taxon>
    </lineage>
</organism>
<gene>
    <name evidence="2" type="ORF">ACFOWX_06845</name>
</gene>
<keyword evidence="1" id="KW-0472">Membrane</keyword>
<sequence length="81" mass="9422">MIEPYEKIMTMLFLVMIISTSFYNIYIGIKHGYLYSGRVVTKKIENPKMFNFWILLWGFLAAIGISIFLIVLAAYFSARTV</sequence>
<keyword evidence="1" id="KW-0812">Transmembrane</keyword>
<keyword evidence="1" id="KW-1133">Transmembrane helix</keyword>
<protein>
    <submittedName>
        <fullName evidence="2">Uncharacterized protein</fullName>
    </submittedName>
</protein>
<reference evidence="3" key="1">
    <citation type="journal article" date="2019" name="Int. J. Syst. Evol. Microbiol.">
        <title>The Global Catalogue of Microorganisms (GCM) 10K type strain sequencing project: providing services to taxonomists for standard genome sequencing and annotation.</title>
        <authorList>
            <consortium name="The Broad Institute Genomics Platform"/>
            <consortium name="The Broad Institute Genome Sequencing Center for Infectious Disease"/>
            <person name="Wu L."/>
            <person name="Ma J."/>
        </authorList>
    </citation>
    <scope>NUCLEOTIDE SEQUENCE [LARGE SCALE GENOMIC DNA]</scope>
    <source>
        <strain evidence="3">CECT 8531</strain>
    </source>
</reference>
<feature type="transmembrane region" description="Helical" evidence="1">
    <location>
        <begin position="12"/>
        <end position="29"/>
    </location>
</feature>
<dbReference type="EMBL" id="JBHSDH010000013">
    <property type="protein sequence ID" value="MFC4292128.1"/>
    <property type="molecule type" value="Genomic_DNA"/>
</dbReference>